<evidence type="ECO:0000313" key="1">
    <source>
        <dbReference type="EMBL" id="CAG8444022.1"/>
    </source>
</evidence>
<protein>
    <submittedName>
        <fullName evidence="1">25683_t:CDS:1</fullName>
    </submittedName>
</protein>
<dbReference type="EMBL" id="CAJVPY010000013">
    <property type="protein sequence ID" value="CAG8444022.1"/>
    <property type="molecule type" value="Genomic_DNA"/>
</dbReference>
<reference evidence="1" key="1">
    <citation type="submission" date="2021-06" db="EMBL/GenBank/DDBJ databases">
        <authorList>
            <person name="Kallberg Y."/>
            <person name="Tangrot J."/>
            <person name="Rosling A."/>
        </authorList>
    </citation>
    <scope>NUCLEOTIDE SEQUENCE</scope>
    <source>
        <strain evidence="1">MA453B</strain>
    </source>
</reference>
<sequence>MLRPSTSTNQITQPILTTPNPKYISVATTANPNTNRKRSRNLSNISSLATTSNKATKAVLDNTSTSFRIQAN</sequence>
<organism evidence="1 2">
    <name type="scientific">Dentiscutata erythropus</name>
    <dbReference type="NCBI Taxonomy" id="1348616"/>
    <lineage>
        <taxon>Eukaryota</taxon>
        <taxon>Fungi</taxon>
        <taxon>Fungi incertae sedis</taxon>
        <taxon>Mucoromycota</taxon>
        <taxon>Glomeromycotina</taxon>
        <taxon>Glomeromycetes</taxon>
        <taxon>Diversisporales</taxon>
        <taxon>Gigasporaceae</taxon>
        <taxon>Dentiscutata</taxon>
    </lineage>
</organism>
<name>A0A9N8VA94_9GLOM</name>
<dbReference type="AlphaFoldDB" id="A0A9N8VA94"/>
<gene>
    <name evidence="1" type="ORF">DERYTH_LOCUS70</name>
</gene>
<dbReference type="Proteomes" id="UP000789405">
    <property type="component" value="Unassembled WGS sequence"/>
</dbReference>
<evidence type="ECO:0000313" key="2">
    <source>
        <dbReference type="Proteomes" id="UP000789405"/>
    </source>
</evidence>
<proteinExistence type="predicted"/>
<keyword evidence="2" id="KW-1185">Reference proteome</keyword>
<accession>A0A9N8VA94</accession>
<comment type="caution">
    <text evidence="1">The sequence shown here is derived from an EMBL/GenBank/DDBJ whole genome shotgun (WGS) entry which is preliminary data.</text>
</comment>